<dbReference type="EMBL" id="CAJOBH010250049">
    <property type="protein sequence ID" value="CAF5135978.1"/>
    <property type="molecule type" value="Genomic_DNA"/>
</dbReference>
<feature type="non-terminal residue" evidence="2">
    <location>
        <position position="1"/>
    </location>
</feature>
<gene>
    <name evidence="2" type="ORF">BYL167_LOCUS69330</name>
</gene>
<dbReference type="AlphaFoldDB" id="A0A8S3FQV3"/>
<dbReference type="Gene3D" id="3.10.110.10">
    <property type="entry name" value="Ubiquitin Conjugating Enzyme"/>
    <property type="match status" value="1"/>
</dbReference>
<accession>A0A8S3FQV3</accession>
<protein>
    <submittedName>
        <fullName evidence="2">Uncharacterized protein</fullName>
    </submittedName>
</protein>
<sequence length="209" mass="23927">NGHALCTDLLTNYASHFRSIDNGNAKQASGWSPGYTLSTALLQIVTFFAEPDLRHDPLPESIIRLRNMVKTFQFQEEAKSTEIDDEKLKAERKHAQRQRELLEKLTCGVTKQNVIEDNICLGYPLLVKRNNYGKLQSETVLELISYDAYVAEIQKSGEDKLDYYEHLKFRSVTGKDYNHWLPIFINEAHFQKGQTIIQNSISVIYNGSA</sequence>
<evidence type="ECO:0000256" key="1">
    <source>
        <dbReference type="SAM" id="Coils"/>
    </source>
</evidence>
<dbReference type="Proteomes" id="UP000681967">
    <property type="component" value="Unassembled WGS sequence"/>
</dbReference>
<name>A0A8S3FQV3_9BILA</name>
<evidence type="ECO:0000313" key="2">
    <source>
        <dbReference type="EMBL" id="CAF5135978.1"/>
    </source>
</evidence>
<keyword evidence="1" id="KW-0175">Coiled coil</keyword>
<reference evidence="2" key="1">
    <citation type="submission" date="2021-02" db="EMBL/GenBank/DDBJ databases">
        <authorList>
            <person name="Nowell W R."/>
        </authorList>
    </citation>
    <scope>NUCLEOTIDE SEQUENCE</scope>
</reference>
<dbReference type="InterPro" id="IPR016135">
    <property type="entry name" value="UBQ-conjugating_enzyme/RWD"/>
</dbReference>
<evidence type="ECO:0000313" key="3">
    <source>
        <dbReference type="Proteomes" id="UP000681967"/>
    </source>
</evidence>
<comment type="caution">
    <text evidence="2">The sequence shown here is derived from an EMBL/GenBank/DDBJ whole genome shotgun (WGS) entry which is preliminary data.</text>
</comment>
<feature type="non-terminal residue" evidence="2">
    <location>
        <position position="209"/>
    </location>
</feature>
<feature type="coiled-coil region" evidence="1">
    <location>
        <begin position="78"/>
        <end position="105"/>
    </location>
</feature>
<proteinExistence type="predicted"/>
<organism evidence="2 3">
    <name type="scientific">Rotaria magnacalcarata</name>
    <dbReference type="NCBI Taxonomy" id="392030"/>
    <lineage>
        <taxon>Eukaryota</taxon>
        <taxon>Metazoa</taxon>
        <taxon>Spiralia</taxon>
        <taxon>Gnathifera</taxon>
        <taxon>Rotifera</taxon>
        <taxon>Eurotatoria</taxon>
        <taxon>Bdelloidea</taxon>
        <taxon>Philodinida</taxon>
        <taxon>Philodinidae</taxon>
        <taxon>Rotaria</taxon>
    </lineage>
</organism>